<comment type="caution">
    <text evidence="2">The sequence shown here is derived from an EMBL/GenBank/DDBJ whole genome shotgun (WGS) entry which is preliminary data.</text>
</comment>
<sequence length="275" mass="31905">MLTDDNTFHQVYLPILKICKNVSLLKYALIFFYCLRSMQELLAVPTICRTSKCSTSTCLWMNRILLALPRFFTPHFFVEHCAYLLIVVFASCLLFLYAIYLKKYDKEIRTRYRTILVVPSLVFEFLFTFLSFYSMIVSLFDYSIVAPQNPDAFSSAFIIFAFIVATFYAISLVIHFATLYYIVINEDCGYSPSRSNSTYSFRNYKKNQQNRPKNLNESFCSRQASTIVPAPSIRESMYGYGSWHGHASDTTSYSHVRSNPRSQANAEENDYLELI</sequence>
<evidence type="ECO:0000313" key="2">
    <source>
        <dbReference type="EMBL" id="CAI5437556.1"/>
    </source>
</evidence>
<accession>A0A9P1MRY6</accession>
<dbReference type="OrthoDB" id="5852930at2759"/>
<keyword evidence="1" id="KW-0472">Membrane</keyword>
<feature type="transmembrane region" description="Helical" evidence="1">
    <location>
        <begin position="156"/>
        <end position="184"/>
    </location>
</feature>
<evidence type="ECO:0000256" key="1">
    <source>
        <dbReference type="SAM" id="Phobius"/>
    </source>
</evidence>
<organism evidence="2 3">
    <name type="scientific">Caenorhabditis angaria</name>
    <dbReference type="NCBI Taxonomy" id="860376"/>
    <lineage>
        <taxon>Eukaryota</taxon>
        <taxon>Metazoa</taxon>
        <taxon>Ecdysozoa</taxon>
        <taxon>Nematoda</taxon>
        <taxon>Chromadorea</taxon>
        <taxon>Rhabditida</taxon>
        <taxon>Rhabditina</taxon>
        <taxon>Rhabditomorpha</taxon>
        <taxon>Rhabditoidea</taxon>
        <taxon>Rhabditidae</taxon>
        <taxon>Peloderinae</taxon>
        <taxon>Caenorhabditis</taxon>
    </lineage>
</organism>
<dbReference type="AlphaFoldDB" id="A0A9P1MRY6"/>
<keyword evidence="3" id="KW-1185">Reference proteome</keyword>
<dbReference type="EMBL" id="CANHGI010000001">
    <property type="protein sequence ID" value="CAI5437556.1"/>
    <property type="molecule type" value="Genomic_DNA"/>
</dbReference>
<keyword evidence="1" id="KW-0812">Transmembrane</keyword>
<evidence type="ECO:0000313" key="3">
    <source>
        <dbReference type="Proteomes" id="UP001152747"/>
    </source>
</evidence>
<feature type="transmembrane region" description="Helical" evidence="1">
    <location>
        <begin position="112"/>
        <end position="136"/>
    </location>
</feature>
<feature type="transmembrane region" description="Helical" evidence="1">
    <location>
        <begin position="82"/>
        <end position="100"/>
    </location>
</feature>
<proteinExistence type="predicted"/>
<protein>
    <submittedName>
        <fullName evidence="2">Uncharacterized protein</fullName>
    </submittedName>
</protein>
<keyword evidence="1" id="KW-1133">Transmembrane helix</keyword>
<reference evidence="2" key="1">
    <citation type="submission" date="2022-11" db="EMBL/GenBank/DDBJ databases">
        <authorList>
            <person name="Kikuchi T."/>
        </authorList>
    </citation>
    <scope>NUCLEOTIDE SEQUENCE</scope>
    <source>
        <strain evidence="2">PS1010</strain>
    </source>
</reference>
<gene>
    <name evidence="2" type="ORF">CAMP_LOCUS193</name>
</gene>
<name>A0A9P1MRY6_9PELO</name>
<dbReference type="Proteomes" id="UP001152747">
    <property type="component" value="Unassembled WGS sequence"/>
</dbReference>